<protein>
    <recommendedName>
        <fullName evidence="3">Sulfotransferase family protein</fullName>
    </recommendedName>
</protein>
<sequence>MSRPNVYLHGGWRCGSTYVWNRFRALRETLSYYEPFSEQLASCTTESILKNTEQTWDSRHPALSAPYFSEYLPLVGTSGVCFYDDRFATQRYFSAAHQKLFEEDYLGLLLEFARNENKRAVFGFSRSLGRVGAIKRVFDGCHVVLVRDPLQQWLSSRSYREQTQPSYFELQPLMILALARPESPAGAIARWLRLPKLSGDSYRHQYRSLRRHFRTLDDELSYRAFIAVYLLSYMHALLHADLVIDMDLLSRSPSYRQSISSAFEERVDLAPDFSDCSLPLHATDALPIDVDRIHDEVAERVLNQEIGYRGELASASIAGSFSVVMNKLRAAHRGPANAKEHSALQSIPLVRTSQSGSGGAGGLRRWLGLG</sequence>
<reference evidence="2" key="1">
    <citation type="journal article" date="2019" name="Int. J. Syst. Evol. Microbiol.">
        <title>The Global Catalogue of Microorganisms (GCM) 10K type strain sequencing project: providing services to taxonomists for standard genome sequencing and annotation.</title>
        <authorList>
            <consortium name="The Broad Institute Genomics Platform"/>
            <consortium name="The Broad Institute Genome Sequencing Center for Infectious Disease"/>
            <person name="Wu L."/>
            <person name="Ma J."/>
        </authorList>
    </citation>
    <scope>NUCLEOTIDE SEQUENCE [LARGE SCALE GENOMIC DNA]</scope>
    <source>
        <strain evidence="2">CGMCC 1.10759</strain>
    </source>
</reference>
<dbReference type="InterPro" id="IPR027417">
    <property type="entry name" value="P-loop_NTPase"/>
</dbReference>
<gene>
    <name evidence="1" type="ORF">ACFPN2_24125</name>
</gene>
<comment type="caution">
    <text evidence="1">The sequence shown here is derived from an EMBL/GenBank/DDBJ whole genome shotgun (WGS) entry which is preliminary data.</text>
</comment>
<evidence type="ECO:0008006" key="3">
    <source>
        <dbReference type="Google" id="ProtNLM"/>
    </source>
</evidence>
<name>A0ABV8SX56_9GAMM</name>
<dbReference type="SUPFAM" id="SSF52540">
    <property type="entry name" value="P-loop containing nucleoside triphosphate hydrolases"/>
    <property type="match status" value="1"/>
</dbReference>
<keyword evidence="2" id="KW-1185">Reference proteome</keyword>
<evidence type="ECO:0000313" key="2">
    <source>
        <dbReference type="Proteomes" id="UP001595904"/>
    </source>
</evidence>
<proteinExistence type="predicted"/>
<accession>A0ABV8SX56</accession>
<dbReference type="Proteomes" id="UP001595904">
    <property type="component" value="Unassembled WGS sequence"/>
</dbReference>
<organism evidence="1 2">
    <name type="scientific">Steroidobacter flavus</name>
    <dbReference type="NCBI Taxonomy" id="1842136"/>
    <lineage>
        <taxon>Bacteria</taxon>
        <taxon>Pseudomonadati</taxon>
        <taxon>Pseudomonadota</taxon>
        <taxon>Gammaproteobacteria</taxon>
        <taxon>Steroidobacterales</taxon>
        <taxon>Steroidobacteraceae</taxon>
        <taxon>Steroidobacter</taxon>
    </lineage>
</organism>
<dbReference type="RefSeq" id="WP_380601360.1">
    <property type="nucleotide sequence ID" value="NZ_JBHSDU010000014.1"/>
</dbReference>
<dbReference type="Gene3D" id="3.40.50.300">
    <property type="entry name" value="P-loop containing nucleotide triphosphate hydrolases"/>
    <property type="match status" value="1"/>
</dbReference>
<evidence type="ECO:0000313" key="1">
    <source>
        <dbReference type="EMBL" id="MFC4312191.1"/>
    </source>
</evidence>
<dbReference type="EMBL" id="JBHSDU010000014">
    <property type="protein sequence ID" value="MFC4312191.1"/>
    <property type="molecule type" value="Genomic_DNA"/>
</dbReference>